<name>A0ABS1M876_9NOCA</name>
<accession>A0ABS1M876</accession>
<organism evidence="2 3">
    <name type="scientific">Nocardia acididurans</name>
    <dbReference type="NCBI Taxonomy" id="2802282"/>
    <lineage>
        <taxon>Bacteria</taxon>
        <taxon>Bacillati</taxon>
        <taxon>Actinomycetota</taxon>
        <taxon>Actinomycetes</taxon>
        <taxon>Mycobacteriales</taxon>
        <taxon>Nocardiaceae</taxon>
        <taxon>Nocardia</taxon>
    </lineage>
</organism>
<dbReference type="InterPro" id="IPR029058">
    <property type="entry name" value="AB_hydrolase_fold"/>
</dbReference>
<dbReference type="Gene3D" id="3.40.50.1820">
    <property type="entry name" value="alpha/beta hydrolase"/>
    <property type="match status" value="1"/>
</dbReference>
<proteinExistence type="predicted"/>
<dbReference type="InterPro" id="IPR050471">
    <property type="entry name" value="AB_hydrolase"/>
</dbReference>
<sequence>MSGDRYLERAGARIAFEIKGSGEPVVYGHGVLLSREAVRGLGLFDVDRLAGGHRLLVFDQRGHGRSTGRAVAQDYRFESVGLDLLALMDQVGGGEPVDVVGSSLGCAAALCAASAAPGRIRKLVLMIPPAAWEEGVAARRWYLDSAERIEAGGAQGWREELAGAEPLPIFAEYSQFAFTPDISDELVASALHGVGLSDLPEPAEVAALPHPALVLAWDTDPLHPVSTAERLGELLPHSMVHVSKSVADIKTWTDRVVEFLQ</sequence>
<reference evidence="2 3" key="1">
    <citation type="submission" date="2021-01" db="EMBL/GenBank/DDBJ databases">
        <title>WGS of actinomycetes isolated from Thailand.</title>
        <authorList>
            <person name="Thawai C."/>
        </authorList>
    </citation>
    <scope>NUCLEOTIDE SEQUENCE [LARGE SCALE GENOMIC DNA]</scope>
    <source>
        <strain evidence="2 3">LPG 2</strain>
    </source>
</reference>
<dbReference type="SUPFAM" id="SSF53474">
    <property type="entry name" value="alpha/beta-Hydrolases"/>
    <property type="match status" value="1"/>
</dbReference>
<dbReference type="PRINTS" id="PR00111">
    <property type="entry name" value="ABHYDROLASE"/>
</dbReference>
<evidence type="ECO:0000313" key="3">
    <source>
        <dbReference type="Proteomes" id="UP000602198"/>
    </source>
</evidence>
<gene>
    <name evidence="2" type="ORF">JK358_20845</name>
</gene>
<evidence type="ECO:0000313" key="2">
    <source>
        <dbReference type="EMBL" id="MBL1076848.1"/>
    </source>
</evidence>
<keyword evidence="3" id="KW-1185">Reference proteome</keyword>
<dbReference type="PANTHER" id="PTHR43433:SF5">
    <property type="entry name" value="AB HYDROLASE-1 DOMAIN-CONTAINING PROTEIN"/>
    <property type="match status" value="1"/>
</dbReference>
<feature type="domain" description="AB hydrolase-1" evidence="1">
    <location>
        <begin position="24"/>
        <end position="135"/>
    </location>
</feature>
<dbReference type="Pfam" id="PF00561">
    <property type="entry name" value="Abhydrolase_1"/>
    <property type="match status" value="1"/>
</dbReference>
<dbReference type="PANTHER" id="PTHR43433">
    <property type="entry name" value="HYDROLASE, ALPHA/BETA FOLD FAMILY PROTEIN"/>
    <property type="match status" value="1"/>
</dbReference>
<dbReference type="RefSeq" id="WP_201949374.1">
    <property type="nucleotide sequence ID" value="NZ_JAERRJ010000007.1"/>
</dbReference>
<protein>
    <submittedName>
        <fullName evidence="2">Alpha/beta hydrolase</fullName>
    </submittedName>
</protein>
<dbReference type="InterPro" id="IPR000073">
    <property type="entry name" value="AB_hydrolase_1"/>
</dbReference>
<evidence type="ECO:0000259" key="1">
    <source>
        <dbReference type="Pfam" id="PF00561"/>
    </source>
</evidence>
<dbReference type="EMBL" id="JAERRJ010000007">
    <property type="protein sequence ID" value="MBL1076848.1"/>
    <property type="molecule type" value="Genomic_DNA"/>
</dbReference>
<dbReference type="GO" id="GO:0016787">
    <property type="term" value="F:hydrolase activity"/>
    <property type="evidence" value="ECO:0007669"/>
    <property type="project" value="UniProtKB-KW"/>
</dbReference>
<comment type="caution">
    <text evidence="2">The sequence shown here is derived from an EMBL/GenBank/DDBJ whole genome shotgun (WGS) entry which is preliminary data.</text>
</comment>
<keyword evidence="2" id="KW-0378">Hydrolase</keyword>
<dbReference type="Proteomes" id="UP000602198">
    <property type="component" value="Unassembled WGS sequence"/>
</dbReference>